<organism evidence="1 2">
    <name type="scientific">Pontibacillus salicampi</name>
    <dbReference type="NCBI Taxonomy" id="1449801"/>
    <lineage>
        <taxon>Bacteria</taxon>
        <taxon>Bacillati</taxon>
        <taxon>Bacillota</taxon>
        <taxon>Bacilli</taxon>
        <taxon>Bacillales</taxon>
        <taxon>Bacillaceae</taxon>
        <taxon>Pontibacillus</taxon>
    </lineage>
</organism>
<keyword evidence="2" id="KW-1185">Reference proteome</keyword>
<reference evidence="1 2" key="1">
    <citation type="submission" date="2024-09" db="EMBL/GenBank/DDBJ databases">
        <authorList>
            <person name="Sun Q."/>
            <person name="Mori K."/>
        </authorList>
    </citation>
    <scope>NUCLEOTIDE SEQUENCE [LARGE SCALE GENOMIC DNA]</scope>
    <source>
        <strain evidence="1 2">NCAIM B.02529</strain>
    </source>
</reference>
<evidence type="ECO:0008006" key="3">
    <source>
        <dbReference type="Google" id="ProtNLM"/>
    </source>
</evidence>
<gene>
    <name evidence="1" type="ORF">ACFFGV_18455</name>
</gene>
<proteinExistence type="predicted"/>
<dbReference type="EMBL" id="JBHLTP010000013">
    <property type="protein sequence ID" value="MFC0525569.1"/>
    <property type="molecule type" value="Genomic_DNA"/>
</dbReference>
<name>A0ABV6LTJ5_9BACI</name>
<evidence type="ECO:0000313" key="1">
    <source>
        <dbReference type="EMBL" id="MFC0525569.1"/>
    </source>
</evidence>
<protein>
    <recommendedName>
        <fullName evidence="3">DUF4021 domain-containing protein</fullName>
    </recommendedName>
</protein>
<evidence type="ECO:0000313" key="2">
    <source>
        <dbReference type="Proteomes" id="UP001589836"/>
    </source>
</evidence>
<dbReference type="RefSeq" id="WP_377350976.1">
    <property type="nucleotide sequence ID" value="NZ_JBHLTP010000013.1"/>
</dbReference>
<comment type="caution">
    <text evidence="1">The sequence shown here is derived from an EMBL/GenBank/DDBJ whole genome shotgun (WGS) entry which is preliminary data.</text>
</comment>
<sequence length="45" mass="5289">MDKPVHYDGSLHNEEVMMEEVEVNVTEEARRNISGNPYLNQEKQQ</sequence>
<dbReference type="Proteomes" id="UP001589836">
    <property type="component" value="Unassembled WGS sequence"/>
</dbReference>
<accession>A0ABV6LTJ5</accession>